<evidence type="ECO:0000313" key="3">
    <source>
        <dbReference type="Proteomes" id="UP001085076"/>
    </source>
</evidence>
<gene>
    <name evidence="2" type="ORF">J5N97_021331</name>
</gene>
<keyword evidence="3" id="KW-1185">Reference proteome</keyword>
<reference evidence="2" key="2">
    <citation type="journal article" date="2022" name="Hortic Res">
        <title>The genome of Dioscorea zingiberensis sheds light on the biosynthesis, origin and evolution of the medicinally important diosgenin saponins.</title>
        <authorList>
            <person name="Li Y."/>
            <person name="Tan C."/>
            <person name="Li Z."/>
            <person name="Guo J."/>
            <person name="Li S."/>
            <person name="Chen X."/>
            <person name="Wang C."/>
            <person name="Dai X."/>
            <person name="Yang H."/>
            <person name="Song W."/>
            <person name="Hou L."/>
            <person name="Xu J."/>
            <person name="Tong Z."/>
            <person name="Xu A."/>
            <person name="Yuan X."/>
            <person name="Wang W."/>
            <person name="Yang Q."/>
            <person name="Chen L."/>
            <person name="Sun Z."/>
            <person name="Wang K."/>
            <person name="Pan B."/>
            <person name="Chen J."/>
            <person name="Bao Y."/>
            <person name="Liu F."/>
            <person name="Qi X."/>
            <person name="Gang D.R."/>
            <person name="Wen J."/>
            <person name="Li J."/>
        </authorList>
    </citation>
    <scope>NUCLEOTIDE SEQUENCE</scope>
    <source>
        <strain evidence="2">Dzin_1.0</strain>
    </source>
</reference>
<dbReference type="AlphaFoldDB" id="A0A9D5CHH1"/>
<sequence>MPGRRPLIPKASMDGEALLPLGRKQATSRICLVYRIGNVEENSHYKSKLITRSSFLNVTASYLVSFLGSFPAQFSRALVSKLLGQSWSTTAVDALYLDNLICRLTYLNKFMQYHTMRNVLFMVMTEFAKFSEEPDWTFMGEKLNQLALLFGIDDHWALLCHSSKSIIQCRMSFSWP</sequence>
<name>A0A9D5CHH1_9LILI</name>
<dbReference type="Proteomes" id="UP001085076">
    <property type="component" value="Miscellaneous, Linkage group lg05"/>
</dbReference>
<dbReference type="OrthoDB" id="448051at2759"/>
<dbReference type="EMBL" id="JAGGNH010000005">
    <property type="protein sequence ID" value="KAJ0973372.1"/>
    <property type="molecule type" value="Genomic_DNA"/>
</dbReference>
<dbReference type="GO" id="GO:0019915">
    <property type="term" value="P:lipid storage"/>
    <property type="evidence" value="ECO:0007669"/>
    <property type="project" value="InterPro"/>
</dbReference>
<keyword evidence="1" id="KW-0378">Hydrolase</keyword>
<dbReference type="PANTHER" id="PTHR13390:SF0">
    <property type="entry name" value="LIPID DROPLET-ASSOCIATED HYDROLASE"/>
    <property type="match status" value="1"/>
</dbReference>
<dbReference type="GO" id="GO:0016298">
    <property type="term" value="F:lipase activity"/>
    <property type="evidence" value="ECO:0007669"/>
    <property type="project" value="InterPro"/>
</dbReference>
<dbReference type="PANTHER" id="PTHR13390">
    <property type="entry name" value="LIPASE"/>
    <property type="match status" value="1"/>
</dbReference>
<comment type="caution">
    <text evidence="2">The sequence shown here is derived from an EMBL/GenBank/DDBJ whole genome shotgun (WGS) entry which is preliminary data.</text>
</comment>
<dbReference type="Pfam" id="PF10230">
    <property type="entry name" value="LIDHydrolase"/>
    <property type="match status" value="1"/>
</dbReference>
<dbReference type="InterPro" id="IPR019363">
    <property type="entry name" value="LDAH"/>
</dbReference>
<dbReference type="GO" id="GO:0005811">
    <property type="term" value="C:lipid droplet"/>
    <property type="evidence" value="ECO:0007669"/>
    <property type="project" value="InterPro"/>
</dbReference>
<evidence type="ECO:0000313" key="2">
    <source>
        <dbReference type="EMBL" id="KAJ0973372.1"/>
    </source>
</evidence>
<evidence type="ECO:0000256" key="1">
    <source>
        <dbReference type="ARBA" id="ARBA00022801"/>
    </source>
</evidence>
<accession>A0A9D5CHH1</accession>
<reference evidence="2" key="1">
    <citation type="submission" date="2021-03" db="EMBL/GenBank/DDBJ databases">
        <authorList>
            <person name="Li Z."/>
            <person name="Yang C."/>
        </authorList>
    </citation>
    <scope>NUCLEOTIDE SEQUENCE</scope>
    <source>
        <strain evidence="2">Dzin_1.0</strain>
        <tissue evidence="2">Leaf</tissue>
    </source>
</reference>
<protein>
    <submittedName>
        <fullName evidence="2">Uncharacterized protein</fullName>
    </submittedName>
</protein>
<organism evidence="2 3">
    <name type="scientific">Dioscorea zingiberensis</name>
    <dbReference type="NCBI Taxonomy" id="325984"/>
    <lineage>
        <taxon>Eukaryota</taxon>
        <taxon>Viridiplantae</taxon>
        <taxon>Streptophyta</taxon>
        <taxon>Embryophyta</taxon>
        <taxon>Tracheophyta</taxon>
        <taxon>Spermatophyta</taxon>
        <taxon>Magnoliopsida</taxon>
        <taxon>Liliopsida</taxon>
        <taxon>Dioscoreales</taxon>
        <taxon>Dioscoreaceae</taxon>
        <taxon>Dioscorea</taxon>
    </lineage>
</organism>
<proteinExistence type="predicted"/>